<dbReference type="EMBL" id="MLJW01005705">
    <property type="protein sequence ID" value="OIQ67787.1"/>
    <property type="molecule type" value="Genomic_DNA"/>
</dbReference>
<sequence length="57" mass="5988">MGMGQNNPRRALGHPVAPLGMVSDRPIRPLTFTSACGLSDDGVLPGIWVLSIAARNC</sequence>
<proteinExistence type="predicted"/>
<organism evidence="1">
    <name type="scientific">mine drainage metagenome</name>
    <dbReference type="NCBI Taxonomy" id="410659"/>
    <lineage>
        <taxon>unclassified sequences</taxon>
        <taxon>metagenomes</taxon>
        <taxon>ecological metagenomes</taxon>
    </lineage>
</organism>
<gene>
    <name evidence="1" type="ORF">GALL_506330</name>
</gene>
<dbReference type="AlphaFoldDB" id="A0A1J5PR73"/>
<comment type="caution">
    <text evidence="1">The sequence shown here is derived from an EMBL/GenBank/DDBJ whole genome shotgun (WGS) entry which is preliminary data.</text>
</comment>
<accession>A0A1J5PR73</accession>
<reference evidence="1" key="1">
    <citation type="submission" date="2016-10" db="EMBL/GenBank/DDBJ databases">
        <title>Sequence of Gallionella enrichment culture.</title>
        <authorList>
            <person name="Poehlein A."/>
            <person name="Muehling M."/>
            <person name="Daniel R."/>
        </authorList>
    </citation>
    <scope>NUCLEOTIDE SEQUENCE</scope>
</reference>
<name>A0A1J5PR73_9ZZZZ</name>
<evidence type="ECO:0000313" key="1">
    <source>
        <dbReference type="EMBL" id="OIQ67787.1"/>
    </source>
</evidence>
<protein>
    <submittedName>
        <fullName evidence="1">Uncharacterized protein</fullName>
    </submittedName>
</protein>